<protein>
    <submittedName>
        <fullName evidence="2">Uncharacterized protein</fullName>
    </submittedName>
</protein>
<keyword evidence="1" id="KW-1133">Transmembrane helix</keyword>
<feature type="transmembrane region" description="Helical" evidence="1">
    <location>
        <begin position="176"/>
        <end position="194"/>
    </location>
</feature>
<keyword evidence="1" id="KW-0812">Transmembrane</keyword>
<evidence type="ECO:0000313" key="2">
    <source>
        <dbReference type="EMBL" id="CAE0768474.1"/>
    </source>
</evidence>
<keyword evidence="1" id="KW-0472">Membrane</keyword>
<organism evidence="2">
    <name type="scientific">Chrysotila carterae</name>
    <name type="common">Marine alga</name>
    <name type="synonym">Syracosphaera carterae</name>
    <dbReference type="NCBI Taxonomy" id="13221"/>
    <lineage>
        <taxon>Eukaryota</taxon>
        <taxon>Haptista</taxon>
        <taxon>Haptophyta</taxon>
        <taxon>Prymnesiophyceae</taxon>
        <taxon>Isochrysidales</taxon>
        <taxon>Isochrysidaceae</taxon>
        <taxon>Chrysotila</taxon>
    </lineage>
</organism>
<feature type="transmembrane region" description="Helical" evidence="1">
    <location>
        <begin position="50"/>
        <end position="71"/>
    </location>
</feature>
<sequence length="364" mass="40325">MPSPLPQSGGCYADFLGWCTGCDSRGCVCGLPGDAVDGAIWKGSCPVVPIILQSLYTIALLSSCVVAVRCMRTLVFQVQRARQLRQSAWTRRPVWVLVLMLAATCFNGGLCMLKLLNQNRLIGVDMLTSVWYWVMASLINFGASANIVDFVSVALGCQESTYGKRHIGERVRAECFWTYLLTFAMVLVNAIPMANALAARMGRHERELQTSVAVLYNLSHGFLIGLLELRWVMRANDMIKSFNLSKAALQDSYMIAMGGRSRADAFHYSPGMVVPSYMQAVVDDIARLEQMEVKVRRQKAKVQASMTIGVLSYLIFGLVPFLRDKISYVIALNRIAVPLGFTHQVALAYTSNEPNARTEEKKVS</sequence>
<accession>A0A7S4F2Q1</accession>
<feature type="transmembrane region" description="Helical" evidence="1">
    <location>
        <begin position="92"/>
        <end position="110"/>
    </location>
</feature>
<feature type="transmembrane region" description="Helical" evidence="1">
    <location>
        <begin position="214"/>
        <end position="233"/>
    </location>
</feature>
<dbReference type="EMBL" id="HBIZ01033110">
    <property type="protein sequence ID" value="CAE0768474.1"/>
    <property type="molecule type" value="Transcribed_RNA"/>
</dbReference>
<reference evidence="2" key="1">
    <citation type="submission" date="2021-01" db="EMBL/GenBank/DDBJ databases">
        <authorList>
            <person name="Corre E."/>
            <person name="Pelletier E."/>
            <person name="Niang G."/>
            <person name="Scheremetjew M."/>
            <person name="Finn R."/>
            <person name="Kale V."/>
            <person name="Holt S."/>
            <person name="Cochrane G."/>
            <person name="Meng A."/>
            <person name="Brown T."/>
            <person name="Cohen L."/>
        </authorList>
    </citation>
    <scope>NUCLEOTIDE SEQUENCE</scope>
    <source>
        <strain evidence="2">CCMP645</strain>
    </source>
</reference>
<feature type="transmembrane region" description="Helical" evidence="1">
    <location>
        <begin position="304"/>
        <end position="322"/>
    </location>
</feature>
<dbReference type="AlphaFoldDB" id="A0A7S4F2Q1"/>
<evidence type="ECO:0000256" key="1">
    <source>
        <dbReference type="SAM" id="Phobius"/>
    </source>
</evidence>
<gene>
    <name evidence="2" type="ORF">PCAR00345_LOCUS21086</name>
</gene>
<proteinExistence type="predicted"/>
<name>A0A7S4F2Q1_CHRCT</name>
<feature type="transmembrane region" description="Helical" evidence="1">
    <location>
        <begin position="130"/>
        <end position="155"/>
    </location>
</feature>